<dbReference type="GO" id="GO:0046677">
    <property type="term" value="P:response to antibiotic"/>
    <property type="evidence" value="ECO:0007669"/>
    <property type="project" value="UniProtKB-KW"/>
</dbReference>
<keyword evidence="5" id="KW-1003">Cell membrane</keyword>
<dbReference type="PANTHER" id="PTHR43823:SF3">
    <property type="entry name" value="MULTIDRUG EXPORT PROTEIN MEPA"/>
    <property type="match status" value="1"/>
</dbReference>
<dbReference type="InterPro" id="IPR002528">
    <property type="entry name" value="MATE_fam"/>
</dbReference>
<reference evidence="11 12" key="1">
    <citation type="submission" date="2018-04" db="EMBL/GenBank/DDBJ databases">
        <title>Genomic Encyclopedia of Type Strains, Phase IV (KMG-IV): sequencing the most valuable type-strain genomes for metagenomic binning, comparative biology and taxonomic classification.</title>
        <authorList>
            <person name="Goeker M."/>
        </authorList>
    </citation>
    <scope>NUCLEOTIDE SEQUENCE [LARGE SCALE GENOMIC DNA]</scope>
    <source>
        <strain evidence="11 12">DSM 20705</strain>
    </source>
</reference>
<evidence type="ECO:0000256" key="9">
    <source>
        <dbReference type="ARBA" id="ARBA00023251"/>
    </source>
</evidence>
<evidence type="ECO:0000256" key="3">
    <source>
        <dbReference type="ARBA" id="ARBA00022106"/>
    </source>
</evidence>
<feature type="transmembrane region" description="Helical" evidence="10">
    <location>
        <begin position="33"/>
        <end position="56"/>
    </location>
</feature>
<evidence type="ECO:0000256" key="2">
    <source>
        <dbReference type="ARBA" id="ARBA00008417"/>
    </source>
</evidence>
<feature type="transmembrane region" description="Helical" evidence="10">
    <location>
        <begin position="362"/>
        <end position="381"/>
    </location>
</feature>
<evidence type="ECO:0000256" key="8">
    <source>
        <dbReference type="ARBA" id="ARBA00023136"/>
    </source>
</evidence>
<sequence>MVVFSLYSMVDGFFVAKYVGENALSAVNISMPFINLVFALGIIAAVGSQTLCGVFIGKKDYLKANKIFSFNIMTVSILSLILTFLFYIFREKIAVFLGATGELFPYVMDYFGNIIYFVPFFMISYNMEILVKVDGFPRLAMKTVLTCGISNVALDYLLVGVLGWGIKGAAIATGISQLISTIVYLIHFTVGKSNLEFVEVKFNFETLKNIFVLGIGDFVSEVGVGVIIFLYNLFIIKFLGTDEIATFTVISYLNQLVLMVFSGITQGIQPLLSYYYGQKDFKSCKKIFKKALVMVMATAIIFFLIFHLYSNNIFGLFLGEQPEQISYSVTAMMKFTYSFFIAGFNVLIAAICVSFIMPKYSILINVFRSILFIALALFVTTKINPEYIWFSSLISEALTFIFAIIFYLSLKARNRRMAKKLQKQKQPGQI</sequence>
<keyword evidence="4" id="KW-0813">Transport</keyword>
<protein>
    <recommendedName>
        <fullName evidence="3">Multidrug export protein MepA</fullName>
    </recommendedName>
</protein>
<gene>
    <name evidence="11" type="ORF">C7381_11313</name>
</gene>
<dbReference type="AlphaFoldDB" id="A0A2U1DMY8"/>
<dbReference type="GO" id="GO:0005886">
    <property type="term" value="C:plasma membrane"/>
    <property type="evidence" value="ECO:0007669"/>
    <property type="project" value="UniProtKB-SubCell"/>
</dbReference>
<proteinExistence type="inferred from homology"/>
<dbReference type="EMBL" id="QEKV01000013">
    <property type="protein sequence ID" value="PVY88912.1"/>
    <property type="molecule type" value="Genomic_DNA"/>
</dbReference>
<evidence type="ECO:0000256" key="5">
    <source>
        <dbReference type="ARBA" id="ARBA00022475"/>
    </source>
</evidence>
<feature type="transmembrane region" description="Helical" evidence="10">
    <location>
        <begin position="287"/>
        <end position="309"/>
    </location>
</feature>
<dbReference type="CDD" id="cd13143">
    <property type="entry name" value="MATE_MepA_like"/>
    <property type="match status" value="1"/>
</dbReference>
<feature type="transmembrane region" description="Helical" evidence="10">
    <location>
        <begin position="210"/>
        <end position="236"/>
    </location>
</feature>
<evidence type="ECO:0000313" key="12">
    <source>
        <dbReference type="Proteomes" id="UP000245793"/>
    </source>
</evidence>
<feature type="transmembrane region" description="Helical" evidence="10">
    <location>
        <begin position="110"/>
        <end position="131"/>
    </location>
</feature>
<keyword evidence="7 10" id="KW-1133">Transmembrane helix</keyword>
<feature type="transmembrane region" description="Helical" evidence="10">
    <location>
        <begin position="68"/>
        <end position="90"/>
    </location>
</feature>
<comment type="caution">
    <text evidence="11">The sequence shown here is derived from an EMBL/GenBank/DDBJ whole genome shotgun (WGS) entry which is preliminary data.</text>
</comment>
<dbReference type="Pfam" id="PF01554">
    <property type="entry name" value="MatE"/>
    <property type="match status" value="2"/>
</dbReference>
<dbReference type="InterPro" id="IPR051327">
    <property type="entry name" value="MATE_MepA_subfamily"/>
</dbReference>
<feature type="transmembrane region" description="Helical" evidence="10">
    <location>
        <begin position="170"/>
        <end position="190"/>
    </location>
</feature>
<accession>A0A2U1DMY8</accession>
<keyword evidence="12" id="KW-1185">Reference proteome</keyword>
<keyword evidence="6 10" id="KW-0812">Transmembrane</keyword>
<feature type="transmembrane region" description="Helical" evidence="10">
    <location>
        <begin position="335"/>
        <end position="355"/>
    </location>
</feature>
<dbReference type="Proteomes" id="UP000245793">
    <property type="component" value="Unassembled WGS sequence"/>
</dbReference>
<evidence type="ECO:0000313" key="11">
    <source>
        <dbReference type="EMBL" id="PVY88912.1"/>
    </source>
</evidence>
<dbReference type="PANTHER" id="PTHR43823">
    <property type="entry name" value="SPORULATION PROTEIN YKVU"/>
    <property type="match status" value="1"/>
</dbReference>
<dbReference type="GO" id="GO:0015297">
    <property type="term" value="F:antiporter activity"/>
    <property type="evidence" value="ECO:0007669"/>
    <property type="project" value="InterPro"/>
</dbReference>
<evidence type="ECO:0000256" key="6">
    <source>
        <dbReference type="ARBA" id="ARBA00022692"/>
    </source>
</evidence>
<comment type="subcellular location">
    <subcellularLocation>
        <location evidence="1">Cell membrane</location>
        <topology evidence="1">Multi-pass membrane protein</topology>
    </subcellularLocation>
</comment>
<evidence type="ECO:0000256" key="1">
    <source>
        <dbReference type="ARBA" id="ARBA00004651"/>
    </source>
</evidence>
<feature type="transmembrane region" description="Helical" evidence="10">
    <location>
        <begin position="387"/>
        <end position="410"/>
    </location>
</feature>
<dbReference type="PIRSF" id="PIRSF006603">
    <property type="entry name" value="DinF"/>
    <property type="match status" value="1"/>
</dbReference>
<comment type="similarity">
    <text evidence="2">Belongs to the multi antimicrobial extrusion (MATE) (TC 2.A.66.1) family. MepA subfamily.</text>
</comment>
<dbReference type="InterPro" id="IPR045070">
    <property type="entry name" value="MATE_MepA-like"/>
</dbReference>
<organism evidence="11 12">
    <name type="scientific">Ezakiella coagulans</name>
    <dbReference type="NCBI Taxonomy" id="46507"/>
    <lineage>
        <taxon>Bacteria</taxon>
        <taxon>Bacillati</taxon>
        <taxon>Bacillota</taxon>
        <taxon>Tissierellia</taxon>
        <taxon>Ezakiella</taxon>
    </lineage>
</organism>
<feature type="transmembrane region" description="Helical" evidence="10">
    <location>
        <begin position="143"/>
        <end position="164"/>
    </location>
</feature>
<dbReference type="InterPro" id="IPR048279">
    <property type="entry name" value="MdtK-like"/>
</dbReference>
<evidence type="ECO:0000256" key="4">
    <source>
        <dbReference type="ARBA" id="ARBA00022448"/>
    </source>
</evidence>
<dbReference type="GO" id="GO:0042910">
    <property type="term" value="F:xenobiotic transmembrane transporter activity"/>
    <property type="evidence" value="ECO:0007669"/>
    <property type="project" value="InterPro"/>
</dbReference>
<keyword evidence="9" id="KW-0046">Antibiotic resistance</keyword>
<name>A0A2U1DMY8_9FIRM</name>
<evidence type="ECO:0000256" key="7">
    <source>
        <dbReference type="ARBA" id="ARBA00022989"/>
    </source>
</evidence>
<keyword evidence="8 10" id="KW-0472">Membrane</keyword>
<evidence type="ECO:0000256" key="10">
    <source>
        <dbReference type="SAM" id="Phobius"/>
    </source>
</evidence>